<proteinExistence type="predicted"/>
<dbReference type="RefSeq" id="XP_067689157.1">
    <property type="nucleotide sequence ID" value="XM_067833054.1"/>
</dbReference>
<evidence type="ECO:0000313" key="3">
    <source>
        <dbReference type="Proteomes" id="UP000674179"/>
    </source>
</evidence>
<comment type="caution">
    <text evidence="2">The sequence shown here is derived from an EMBL/GenBank/DDBJ whole genome shotgun (WGS) entry which is preliminary data.</text>
</comment>
<dbReference type="GeneID" id="94168564"/>
<feature type="transmembrane region" description="Helical" evidence="1">
    <location>
        <begin position="36"/>
        <end position="57"/>
    </location>
</feature>
<keyword evidence="1" id="KW-1133">Transmembrane helix</keyword>
<dbReference type="Proteomes" id="UP000674179">
    <property type="component" value="Chromosome 35"/>
</dbReference>
<evidence type="ECO:0000313" key="2">
    <source>
        <dbReference type="EMBL" id="KAG5467635.1"/>
    </source>
</evidence>
<dbReference type="EMBL" id="JAFHKP010000035">
    <property type="protein sequence ID" value="KAG5467635.1"/>
    <property type="molecule type" value="Genomic_DNA"/>
</dbReference>
<dbReference type="OrthoDB" id="273799at2759"/>
<gene>
    <name evidence="2" type="ORF">CUR178_01280</name>
</gene>
<reference evidence="2 3" key="1">
    <citation type="submission" date="2021-02" db="EMBL/GenBank/DDBJ databases">
        <title>Leishmania (Mundinia) enrietti genome sequencing and assembly.</title>
        <authorList>
            <person name="Almutairi H."/>
            <person name="Gatherer D."/>
        </authorList>
    </citation>
    <scope>NUCLEOTIDE SEQUENCE [LARGE SCALE GENOMIC DNA]</scope>
    <source>
        <strain evidence="2">CUR178</strain>
    </source>
</reference>
<dbReference type="KEGG" id="lenr:94168564"/>
<organism evidence="2 3">
    <name type="scientific">Leishmania enriettii</name>
    <dbReference type="NCBI Taxonomy" id="5663"/>
    <lineage>
        <taxon>Eukaryota</taxon>
        <taxon>Discoba</taxon>
        <taxon>Euglenozoa</taxon>
        <taxon>Kinetoplastea</taxon>
        <taxon>Metakinetoplastina</taxon>
        <taxon>Trypanosomatida</taxon>
        <taxon>Trypanosomatidae</taxon>
        <taxon>Leishmaniinae</taxon>
        <taxon>Leishmania</taxon>
    </lineage>
</organism>
<sequence>MMLPNNEPSTTMHVQPAIAAAYQRTRLKANAVLLRYGHIIPIVAVAFCLILSTSISIQREIAYSRAAEQNKTTINTSTTTTTVTASPVAFNTTSTTPASETLALET</sequence>
<protein>
    <submittedName>
        <fullName evidence="2">Uncharacterized protein</fullName>
    </submittedName>
</protein>
<dbReference type="AlphaFoldDB" id="A0A836GZJ5"/>
<keyword evidence="3" id="KW-1185">Reference proteome</keyword>
<name>A0A836GZJ5_LEIEN</name>
<evidence type="ECO:0000256" key="1">
    <source>
        <dbReference type="SAM" id="Phobius"/>
    </source>
</evidence>
<keyword evidence="1" id="KW-0812">Transmembrane</keyword>
<keyword evidence="1" id="KW-0472">Membrane</keyword>
<accession>A0A836GZJ5</accession>